<dbReference type="Proteomes" id="UP001229346">
    <property type="component" value="Unassembled WGS sequence"/>
</dbReference>
<dbReference type="RefSeq" id="WP_307199944.1">
    <property type="nucleotide sequence ID" value="NZ_JAUSSU010000001.1"/>
</dbReference>
<dbReference type="SUPFAM" id="SSF140453">
    <property type="entry name" value="EsxAB dimer-like"/>
    <property type="match status" value="1"/>
</dbReference>
<dbReference type="Gene3D" id="1.10.287.850">
    <property type="entry name" value="HP0062-like domain"/>
    <property type="match status" value="1"/>
</dbReference>
<keyword evidence="2" id="KW-1185">Reference proteome</keyword>
<dbReference type="EMBL" id="JAUSSU010000001">
    <property type="protein sequence ID" value="MDQ0110664.1"/>
    <property type="molecule type" value="Genomic_DNA"/>
</dbReference>
<dbReference type="InterPro" id="IPR036689">
    <property type="entry name" value="ESAT-6-like_sf"/>
</dbReference>
<accession>A0ABT9TXA3</accession>
<gene>
    <name evidence="1" type="ORF">J2T15_000080</name>
</gene>
<reference evidence="1 2" key="1">
    <citation type="submission" date="2023-07" db="EMBL/GenBank/DDBJ databases">
        <title>Sorghum-associated microbial communities from plants grown in Nebraska, USA.</title>
        <authorList>
            <person name="Schachtman D."/>
        </authorList>
    </citation>
    <scope>NUCLEOTIDE SEQUENCE [LARGE SCALE GENOMIC DNA]</scope>
    <source>
        <strain evidence="1 2">CC482</strain>
    </source>
</reference>
<proteinExistence type="predicted"/>
<dbReference type="Pfam" id="PF06013">
    <property type="entry name" value="WXG100"/>
    <property type="match status" value="1"/>
</dbReference>
<evidence type="ECO:0000313" key="2">
    <source>
        <dbReference type="Proteomes" id="UP001229346"/>
    </source>
</evidence>
<dbReference type="NCBIfam" id="TIGR03930">
    <property type="entry name" value="WXG100_ESAT6"/>
    <property type="match status" value="1"/>
</dbReference>
<comment type="caution">
    <text evidence="1">The sequence shown here is derived from an EMBL/GenBank/DDBJ whole genome shotgun (WGS) entry which is preliminary data.</text>
</comment>
<name>A0ABT9TXA3_PAEHA</name>
<dbReference type="InterPro" id="IPR010310">
    <property type="entry name" value="T7SS_ESAT-6-like"/>
</dbReference>
<evidence type="ECO:0000313" key="1">
    <source>
        <dbReference type="EMBL" id="MDQ0110664.1"/>
    </source>
</evidence>
<organism evidence="1 2">
    <name type="scientific">Paenibacillus harenae</name>
    <dbReference type="NCBI Taxonomy" id="306543"/>
    <lineage>
        <taxon>Bacteria</taxon>
        <taxon>Bacillati</taxon>
        <taxon>Bacillota</taxon>
        <taxon>Bacilli</taxon>
        <taxon>Bacillales</taxon>
        <taxon>Paenibacillaceae</taxon>
        <taxon>Paenibacillus</taxon>
    </lineage>
</organism>
<sequence>MQIRITPEEMEQVARTFLSNAEQTSSIVQTLTSTMDNLAMNWEGATKNSFYGEFQTQKESMKAFVELLNKIHGDLMIISGNFRQADQQL</sequence>
<protein>
    <submittedName>
        <fullName evidence="1">WXG100 family type VII secretion target</fullName>
    </submittedName>
</protein>